<keyword evidence="3" id="KW-0819">tRNA processing</keyword>
<evidence type="ECO:0000313" key="7">
    <source>
        <dbReference type="EMBL" id="VEL12920.1"/>
    </source>
</evidence>
<dbReference type="AlphaFoldDB" id="A0A3S4ZVB2"/>
<dbReference type="SUPFAM" id="SSF55120">
    <property type="entry name" value="Pseudouridine synthase"/>
    <property type="match status" value="1"/>
</dbReference>
<dbReference type="GO" id="GO:0003723">
    <property type="term" value="F:RNA binding"/>
    <property type="evidence" value="ECO:0007669"/>
    <property type="project" value="InterPro"/>
</dbReference>
<reference evidence="7" key="1">
    <citation type="submission" date="2018-11" db="EMBL/GenBank/DDBJ databases">
        <authorList>
            <consortium name="Pathogen Informatics"/>
        </authorList>
    </citation>
    <scope>NUCLEOTIDE SEQUENCE</scope>
</reference>
<dbReference type="GO" id="GO:0031119">
    <property type="term" value="P:tRNA pseudouridine synthesis"/>
    <property type="evidence" value="ECO:0007669"/>
    <property type="project" value="TreeGrafter"/>
</dbReference>
<feature type="domain" description="Pus10-like C-terminal" evidence="6">
    <location>
        <begin position="148"/>
        <end position="254"/>
    </location>
</feature>
<feature type="region of interest" description="Disordered" evidence="5">
    <location>
        <begin position="91"/>
        <end position="136"/>
    </location>
</feature>
<keyword evidence="4" id="KW-0413">Isomerase</keyword>
<comment type="similarity">
    <text evidence="1">Belongs to the pseudouridine synthase Pus10 family.</text>
</comment>
<evidence type="ECO:0000313" key="8">
    <source>
        <dbReference type="Proteomes" id="UP000784294"/>
    </source>
</evidence>
<comment type="caution">
    <text evidence="7">The sequence shown here is derived from an EMBL/GenBank/DDBJ whole genome shotgun (WGS) entry which is preliminary data.</text>
</comment>
<keyword evidence="8" id="KW-1185">Reference proteome</keyword>
<sequence length="270" mass="29742">MLKMGDLAKTKSYRAVCWCPQGGLTTDLVRRLIGQLRPSRIVNQSAQPTTKGELKSKATESHDLICNTSLNNDGIAIDLGMTKYDDSDSCEMGDFVSKPDDRGGEASMDPDSDRKTLKTDVSCSTGNDATDGPTWPPACPDVGLDVGTFVVHQLTPIRVLHRRTLTSRRRVIYSLRLLEFEAVMSQANTRPELKDLGVWRNVYSSSELFIIELNCEAGTYVKELAHGDLGRTQPNLTSLLGRKVDLLALDVIAIHFDWPPSLANPLVDPL</sequence>
<dbReference type="PANTHER" id="PTHR21568:SF0">
    <property type="entry name" value="TRNA PSEUDOURIDINE SYNTHASE PUS10"/>
    <property type="match status" value="1"/>
</dbReference>
<feature type="compositionally biased region" description="Polar residues" evidence="5">
    <location>
        <begin position="119"/>
        <end position="128"/>
    </location>
</feature>
<gene>
    <name evidence="7" type="ORF">PXEA_LOCUS6360</name>
</gene>
<evidence type="ECO:0000259" key="6">
    <source>
        <dbReference type="Pfam" id="PF21238"/>
    </source>
</evidence>
<evidence type="ECO:0000256" key="3">
    <source>
        <dbReference type="ARBA" id="ARBA00022694"/>
    </source>
</evidence>
<dbReference type="PANTHER" id="PTHR21568">
    <property type="entry name" value="TRNA PSEUDOURIDINE SYNTHASE PUS10"/>
    <property type="match status" value="1"/>
</dbReference>
<evidence type="ECO:0000256" key="4">
    <source>
        <dbReference type="ARBA" id="ARBA00023235"/>
    </source>
</evidence>
<dbReference type="Proteomes" id="UP000784294">
    <property type="component" value="Unassembled WGS sequence"/>
</dbReference>
<dbReference type="Gene3D" id="3.30.70.3190">
    <property type="match status" value="1"/>
</dbReference>
<dbReference type="Pfam" id="PF21238">
    <property type="entry name" value="Pus10_C"/>
    <property type="match status" value="1"/>
</dbReference>
<dbReference type="EMBL" id="CAAALY010016252">
    <property type="protein sequence ID" value="VEL12920.1"/>
    <property type="molecule type" value="Genomic_DNA"/>
</dbReference>
<dbReference type="GO" id="GO:0160148">
    <property type="term" value="F:tRNA pseudouridine(55) synthase activity"/>
    <property type="evidence" value="ECO:0007669"/>
    <property type="project" value="UniProtKB-EC"/>
</dbReference>
<protein>
    <recommendedName>
        <fullName evidence="2">tRNA pseudouridine(55) synthase</fullName>
        <ecNumber evidence="2">5.4.99.25</ecNumber>
    </recommendedName>
</protein>
<proteinExistence type="inferred from homology"/>
<dbReference type="InterPro" id="IPR048741">
    <property type="entry name" value="Pus10-like_C"/>
</dbReference>
<evidence type="ECO:0000256" key="5">
    <source>
        <dbReference type="SAM" id="MobiDB-lite"/>
    </source>
</evidence>
<evidence type="ECO:0000256" key="1">
    <source>
        <dbReference type="ARBA" id="ARBA00009652"/>
    </source>
</evidence>
<dbReference type="InterPro" id="IPR039894">
    <property type="entry name" value="Pus10-like"/>
</dbReference>
<name>A0A3S4ZVB2_9PLAT</name>
<accession>A0A3S4ZVB2</accession>
<organism evidence="7 8">
    <name type="scientific">Protopolystoma xenopodis</name>
    <dbReference type="NCBI Taxonomy" id="117903"/>
    <lineage>
        <taxon>Eukaryota</taxon>
        <taxon>Metazoa</taxon>
        <taxon>Spiralia</taxon>
        <taxon>Lophotrochozoa</taxon>
        <taxon>Platyhelminthes</taxon>
        <taxon>Monogenea</taxon>
        <taxon>Polyopisthocotylea</taxon>
        <taxon>Polystomatidea</taxon>
        <taxon>Polystomatidae</taxon>
        <taxon>Protopolystoma</taxon>
    </lineage>
</organism>
<dbReference type="InterPro" id="IPR020103">
    <property type="entry name" value="PsdUridine_synth_cat_dom_sf"/>
</dbReference>
<dbReference type="EC" id="5.4.99.25" evidence="2"/>
<dbReference type="OrthoDB" id="271937at2759"/>
<evidence type="ECO:0000256" key="2">
    <source>
        <dbReference type="ARBA" id="ARBA00012787"/>
    </source>
</evidence>